<reference evidence="1 2" key="1">
    <citation type="submission" date="2020-03" db="EMBL/GenBank/DDBJ databases">
        <title>Draft genome of Streptomyces sp. ventii, isolated from the Axial Seamount in the Pacific Ocean, and resequencing of the two type strains Streptomyces lonarensis strain NCL 716 and Streptomyces bohaiensis strain 11A07.</title>
        <authorList>
            <person name="Loughran R.M."/>
            <person name="Pfannmuller K.M."/>
            <person name="Wasson B.J."/>
            <person name="Deadmond M.C."/>
            <person name="Paddock B.E."/>
            <person name="Koyack M.J."/>
            <person name="Gallegos D.A."/>
            <person name="Mitchell E.A."/>
            <person name="Ushijima B."/>
            <person name="Saw J.H."/>
            <person name="Mcphail K.L."/>
            <person name="Videau P."/>
        </authorList>
    </citation>
    <scope>NUCLEOTIDE SEQUENCE [LARGE SCALE GENOMIC DNA]</scope>
    <source>
        <strain evidence="1 2">NCL716</strain>
    </source>
</reference>
<evidence type="ECO:0000313" key="2">
    <source>
        <dbReference type="Proteomes" id="UP000578686"/>
    </source>
</evidence>
<dbReference type="AlphaFoldDB" id="A0A7X6D4Q1"/>
<proteinExistence type="predicted"/>
<name>A0A7X6D4Q1_9ACTN</name>
<dbReference type="RefSeq" id="WP_167973756.1">
    <property type="nucleotide sequence ID" value="NZ_BHZG01000290.1"/>
</dbReference>
<protein>
    <recommendedName>
        <fullName evidence="3">DUF4145 domain-containing protein</fullName>
    </recommendedName>
</protein>
<evidence type="ECO:0000313" key="1">
    <source>
        <dbReference type="EMBL" id="NJQ08151.1"/>
    </source>
</evidence>
<dbReference type="EMBL" id="JAAVJD010000251">
    <property type="protein sequence ID" value="NJQ08151.1"/>
    <property type="molecule type" value="Genomic_DNA"/>
</dbReference>
<accession>A0A7X6D4Q1</accession>
<comment type="caution">
    <text evidence="1">The sequence shown here is derived from an EMBL/GenBank/DDBJ whole genome shotgun (WGS) entry which is preliminary data.</text>
</comment>
<gene>
    <name evidence="1" type="ORF">HCN56_21855</name>
</gene>
<sequence length="261" mass="29649">MAGFDFEFTYTESQEAIVRVCLAAAQTRARKLLLSWRWQHVKPHRCVVTINGNSRRTDLLGYRLERDLPLVAEGCAHSGISPAQRARVGRGFVDMMLRGRHIEQDDPMVLRGVDETSYYYPPYEYECPSSPRLHARLSITTSLIVAWNFDEVAAEVFLEELHTACELILEELVNKRAKRMSFAELISAAEDADIFSNTSGQVVSPAVLLTDLKDLRKNVRHRAAEGADVWLERNWEDVSMCIERLVHQINRGSEVSSMPQG</sequence>
<keyword evidence="2" id="KW-1185">Reference proteome</keyword>
<organism evidence="1 2">
    <name type="scientific">Streptomyces lonarensis</name>
    <dbReference type="NCBI Taxonomy" id="700599"/>
    <lineage>
        <taxon>Bacteria</taxon>
        <taxon>Bacillati</taxon>
        <taxon>Actinomycetota</taxon>
        <taxon>Actinomycetes</taxon>
        <taxon>Kitasatosporales</taxon>
        <taxon>Streptomycetaceae</taxon>
        <taxon>Streptomyces</taxon>
    </lineage>
</organism>
<evidence type="ECO:0008006" key="3">
    <source>
        <dbReference type="Google" id="ProtNLM"/>
    </source>
</evidence>
<dbReference type="Proteomes" id="UP000578686">
    <property type="component" value="Unassembled WGS sequence"/>
</dbReference>